<gene>
    <name evidence="1" type="ORF">L2E82_39255</name>
</gene>
<comment type="caution">
    <text evidence="1">The sequence shown here is derived from an EMBL/GenBank/DDBJ whole genome shotgun (WGS) entry which is preliminary data.</text>
</comment>
<evidence type="ECO:0000313" key="2">
    <source>
        <dbReference type="Proteomes" id="UP001055811"/>
    </source>
</evidence>
<evidence type="ECO:0000313" key="1">
    <source>
        <dbReference type="EMBL" id="KAI3709493.1"/>
    </source>
</evidence>
<reference evidence="2" key="1">
    <citation type="journal article" date="2022" name="Mol. Ecol. Resour.">
        <title>The genomes of chicory, endive, great burdock and yacon provide insights into Asteraceae palaeo-polyploidization history and plant inulin production.</title>
        <authorList>
            <person name="Fan W."/>
            <person name="Wang S."/>
            <person name="Wang H."/>
            <person name="Wang A."/>
            <person name="Jiang F."/>
            <person name="Liu H."/>
            <person name="Zhao H."/>
            <person name="Xu D."/>
            <person name="Zhang Y."/>
        </authorList>
    </citation>
    <scope>NUCLEOTIDE SEQUENCE [LARGE SCALE GENOMIC DNA]</scope>
    <source>
        <strain evidence="2">cv. Punajuju</strain>
    </source>
</reference>
<sequence>MPDKTDTCAIFSRLPFINGTPKEDSLSTCKIFIGKARKKSSVLSLSRKMAASLMPIQPPVIVRASASTSGNQKSDTQRKSWWTPLFGWSSEPDYIDSGNIDKSKKNNTTFSARSGTASESDLDQRPVRSRISPGNFTEEKARKLRMLTMETESFHDAMYHSAIASRLASDFSDRSDQ</sequence>
<dbReference type="Proteomes" id="UP001055811">
    <property type="component" value="Linkage Group LG07"/>
</dbReference>
<dbReference type="EMBL" id="CM042015">
    <property type="protein sequence ID" value="KAI3709493.1"/>
    <property type="molecule type" value="Genomic_DNA"/>
</dbReference>
<name>A0ACB9AIH4_CICIN</name>
<organism evidence="1 2">
    <name type="scientific">Cichorium intybus</name>
    <name type="common">Chicory</name>
    <dbReference type="NCBI Taxonomy" id="13427"/>
    <lineage>
        <taxon>Eukaryota</taxon>
        <taxon>Viridiplantae</taxon>
        <taxon>Streptophyta</taxon>
        <taxon>Embryophyta</taxon>
        <taxon>Tracheophyta</taxon>
        <taxon>Spermatophyta</taxon>
        <taxon>Magnoliopsida</taxon>
        <taxon>eudicotyledons</taxon>
        <taxon>Gunneridae</taxon>
        <taxon>Pentapetalae</taxon>
        <taxon>asterids</taxon>
        <taxon>campanulids</taxon>
        <taxon>Asterales</taxon>
        <taxon>Asteraceae</taxon>
        <taxon>Cichorioideae</taxon>
        <taxon>Cichorieae</taxon>
        <taxon>Cichoriinae</taxon>
        <taxon>Cichorium</taxon>
    </lineage>
</organism>
<reference evidence="1 2" key="2">
    <citation type="journal article" date="2022" name="Mol. Ecol. Resour.">
        <title>The genomes of chicory, endive, great burdock and yacon provide insights into Asteraceae paleo-polyploidization history and plant inulin production.</title>
        <authorList>
            <person name="Fan W."/>
            <person name="Wang S."/>
            <person name="Wang H."/>
            <person name="Wang A."/>
            <person name="Jiang F."/>
            <person name="Liu H."/>
            <person name="Zhao H."/>
            <person name="Xu D."/>
            <person name="Zhang Y."/>
        </authorList>
    </citation>
    <scope>NUCLEOTIDE SEQUENCE [LARGE SCALE GENOMIC DNA]</scope>
    <source>
        <strain evidence="2">cv. Punajuju</strain>
        <tissue evidence="1">Leaves</tissue>
    </source>
</reference>
<keyword evidence="2" id="KW-1185">Reference proteome</keyword>
<proteinExistence type="predicted"/>
<protein>
    <submittedName>
        <fullName evidence="1">Uncharacterized protein</fullName>
    </submittedName>
</protein>
<accession>A0ACB9AIH4</accession>